<dbReference type="PANTHER" id="PTHR30625">
    <property type="entry name" value="PROTEIN TOLQ"/>
    <property type="match status" value="1"/>
</dbReference>
<dbReference type="InterPro" id="IPR002898">
    <property type="entry name" value="MotA_ExbB_proton_chnl"/>
</dbReference>
<evidence type="ECO:0000256" key="7">
    <source>
        <dbReference type="ARBA" id="ARBA00023136"/>
    </source>
</evidence>
<dbReference type="GO" id="GO:0005886">
    <property type="term" value="C:plasma membrane"/>
    <property type="evidence" value="ECO:0007669"/>
    <property type="project" value="UniProtKB-SubCell"/>
</dbReference>
<evidence type="ECO:0000313" key="12">
    <source>
        <dbReference type="Proteomes" id="UP000266389"/>
    </source>
</evidence>
<dbReference type="Proteomes" id="UP000266389">
    <property type="component" value="Unassembled WGS sequence"/>
</dbReference>
<keyword evidence="7 9" id="KW-0472">Membrane</keyword>
<proteinExistence type="inferred from homology"/>
<reference evidence="11 12" key="1">
    <citation type="journal article" date="2011" name="ISME J.">
        <title>Community ecology of hot spring cyanobacterial mats: predominant populations and their functional potential.</title>
        <authorList>
            <person name="Klatt C.G."/>
            <person name="Wood J.M."/>
            <person name="Rusch D.B."/>
            <person name="Bateson M.M."/>
            <person name="Hamamura N."/>
            <person name="Heidelberg J.F."/>
            <person name="Grossman A.R."/>
            <person name="Bhaya D."/>
            <person name="Cohan F.M."/>
            <person name="Kuhl M."/>
            <person name="Bryant D.A."/>
            <person name="Ward D.M."/>
        </authorList>
    </citation>
    <scope>NUCLEOTIDE SEQUENCE [LARGE SCALE GENOMIC DNA]</scope>
    <source>
        <strain evidence="11">OS</strain>
    </source>
</reference>
<dbReference type="Pfam" id="PF01618">
    <property type="entry name" value="MotA_ExbB"/>
    <property type="match status" value="1"/>
</dbReference>
<evidence type="ECO:0000313" key="11">
    <source>
        <dbReference type="EMBL" id="RFM22923.1"/>
    </source>
</evidence>
<comment type="similarity">
    <text evidence="8">Belongs to the exbB/tolQ family.</text>
</comment>
<dbReference type="InterPro" id="IPR050790">
    <property type="entry name" value="ExbB/TolQ_transport"/>
</dbReference>
<dbReference type="EMBL" id="PHFL01000072">
    <property type="protein sequence ID" value="RFM22923.1"/>
    <property type="molecule type" value="Genomic_DNA"/>
</dbReference>
<keyword evidence="6 9" id="KW-1133">Transmembrane helix</keyword>
<evidence type="ECO:0000256" key="5">
    <source>
        <dbReference type="ARBA" id="ARBA00022927"/>
    </source>
</evidence>
<protein>
    <submittedName>
        <fullName evidence="11">MotA/TolQ/ExbB proton channel family protein</fullName>
    </submittedName>
</protein>
<feature type="transmembrane region" description="Helical" evidence="9">
    <location>
        <begin position="7"/>
        <end position="26"/>
    </location>
</feature>
<evidence type="ECO:0000256" key="9">
    <source>
        <dbReference type="SAM" id="Phobius"/>
    </source>
</evidence>
<gene>
    <name evidence="11" type="ORF">D0433_14000</name>
</gene>
<feature type="transmembrane region" description="Helical" evidence="9">
    <location>
        <begin position="203"/>
        <end position="223"/>
    </location>
</feature>
<feature type="transmembrane region" description="Helical" evidence="9">
    <location>
        <begin position="160"/>
        <end position="183"/>
    </location>
</feature>
<dbReference type="PANTHER" id="PTHR30625:SF15">
    <property type="entry name" value="BIOPOLYMER TRANSPORT PROTEIN EXBB"/>
    <property type="match status" value="1"/>
</dbReference>
<keyword evidence="2 8" id="KW-0813">Transport</keyword>
<evidence type="ECO:0000256" key="1">
    <source>
        <dbReference type="ARBA" id="ARBA00004651"/>
    </source>
</evidence>
<feature type="transmembrane region" description="Helical" evidence="9">
    <location>
        <begin position="46"/>
        <end position="66"/>
    </location>
</feature>
<evidence type="ECO:0000256" key="8">
    <source>
        <dbReference type="RuleBase" id="RU004057"/>
    </source>
</evidence>
<comment type="subcellular location">
    <subcellularLocation>
        <location evidence="1">Cell membrane</location>
        <topology evidence="1">Multi-pass membrane protein</topology>
    </subcellularLocation>
    <subcellularLocation>
        <location evidence="8">Membrane</location>
        <topology evidence="8">Multi-pass membrane protein</topology>
    </subcellularLocation>
</comment>
<sequence>MAKKNKIFLWAIIILSAVVSFGLYYGVFGPAPKGTLLHNFYEGGPLVAVLMTNILVLIIVVTERVIAYNKANGKGNLDQLLKEIKQDLERGAINEALQKCEKHNSAVSTSIMSGLERYRSLDEVEPRFNAKIQEVQKAIDEAANFESAQYETNLTPIKTIATIATLIGLMGTTIGMIRAFNALAETGGTPDPAKLSGAIAEALYNTAGGLFAAILGTIAYNYFKAEIDNFTYYIDEAAFEVIQTLTISRRNLISERERAQ</sequence>
<dbReference type="AlphaFoldDB" id="A0A395LW63"/>
<evidence type="ECO:0000256" key="2">
    <source>
        <dbReference type="ARBA" id="ARBA00022448"/>
    </source>
</evidence>
<keyword evidence="3" id="KW-1003">Cell membrane</keyword>
<evidence type="ECO:0000256" key="6">
    <source>
        <dbReference type="ARBA" id="ARBA00022989"/>
    </source>
</evidence>
<evidence type="ECO:0000259" key="10">
    <source>
        <dbReference type="Pfam" id="PF01618"/>
    </source>
</evidence>
<evidence type="ECO:0000256" key="4">
    <source>
        <dbReference type="ARBA" id="ARBA00022692"/>
    </source>
</evidence>
<name>A0A395LW63_9BACT</name>
<keyword evidence="4 9" id="KW-0812">Transmembrane</keyword>
<organism evidence="11 12">
    <name type="scientific">Candidatus Thermochlorobacter aerophilus</name>
    <dbReference type="NCBI Taxonomy" id="1868324"/>
    <lineage>
        <taxon>Bacteria</taxon>
        <taxon>Pseudomonadati</taxon>
        <taxon>Chlorobiota</taxon>
        <taxon>Chlorobiia</taxon>
        <taxon>Chlorobiales</taxon>
        <taxon>Candidatus Thermochlorobacteriaceae</taxon>
        <taxon>Candidatus Thermochlorobacter</taxon>
    </lineage>
</organism>
<dbReference type="GO" id="GO:0017038">
    <property type="term" value="P:protein import"/>
    <property type="evidence" value="ECO:0007669"/>
    <property type="project" value="TreeGrafter"/>
</dbReference>
<keyword evidence="5 8" id="KW-0653">Protein transport</keyword>
<evidence type="ECO:0000256" key="3">
    <source>
        <dbReference type="ARBA" id="ARBA00022475"/>
    </source>
</evidence>
<accession>A0A395LW63</accession>
<feature type="domain" description="MotA/TolQ/ExbB proton channel" evidence="10">
    <location>
        <begin position="127"/>
        <end position="234"/>
    </location>
</feature>
<comment type="caution">
    <text evidence="11">The sequence shown here is derived from an EMBL/GenBank/DDBJ whole genome shotgun (WGS) entry which is preliminary data.</text>
</comment>